<comment type="catalytic activity">
    <reaction evidence="3">
        <text>[protein]-L-glutamate 5-O-methyl ester + H2O = L-glutamyl-[protein] + methanol + H(+)</text>
        <dbReference type="Rhea" id="RHEA:23236"/>
        <dbReference type="Rhea" id="RHEA-COMP:10208"/>
        <dbReference type="Rhea" id="RHEA-COMP:10311"/>
        <dbReference type="ChEBI" id="CHEBI:15377"/>
        <dbReference type="ChEBI" id="CHEBI:15378"/>
        <dbReference type="ChEBI" id="CHEBI:17790"/>
        <dbReference type="ChEBI" id="CHEBI:29973"/>
        <dbReference type="ChEBI" id="CHEBI:82795"/>
        <dbReference type="EC" id="3.1.1.61"/>
    </reaction>
</comment>
<dbReference type="GO" id="GO:0008984">
    <property type="term" value="F:protein-glutamate methylesterase activity"/>
    <property type="evidence" value="ECO:0007669"/>
    <property type="project" value="UniProtKB-EC"/>
</dbReference>
<keyword evidence="5" id="KW-0812">Transmembrane</keyword>
<dbReference type="PROSITE" id="PS50122">
    <property type="entry name" value="CHEB"/>
    <property type="match status" value="1"/>
</dbReference>
<evidence type="ECO:0000313" key="7">
    <source>
        <dbReference type="EMBL" id="TCS99248.1"/>
    </source>
</evidence>
<keyword evidence="5" id="KW-1133">Transmembrane helix</keyword>
<dbReference type="EMBL" id="SMAF01000006">
    <property type="protein sequence ID" value="TCS99248.1"/>
    <property type="molecule type" value="Genomic_DNA"/>
</dbReference>
<dbReference type="InterPro" id="IPR035909">
    <property type="entry name" value="CheB_C"/>
</dbReference>
<dbReference type="Pfam" id="PF01339">
    <property type="entry name" value="CheB_methylest"/>
    <property type="match status" value="1"/>
</dbReference>
<evidence type="ECO:0000256" key="5">
    <source>
        <dbReference type="SAM" id="Phobius"/>
    </source>
</evidence>
<accession>A0A4R3LIE1</accession>
<dbReference type="SUPFAM" id="SSF52738">
    <property type="entry name" value="Methylesterase CheB, C-terminal domain"/>
    <property type="match status" value="1"/>
</dbReference>
<dbReference type="GO" id="GO:0005737">
    <property type="term" value="C:cytoplasm"/>
    <property type="evidence" value="ECO:0007669"/>
    <property type="project" value="InterPro"/>
</dbReference>
<evidence type="ECO:0000256" key="3">
    <source>
        <dbReference type="ARBA" id="ARBA00048267"/>
    </source>
</evidence>
<feature type="transmembrane region" description="Helical" evidence="5">
    <location>
        <begin position="6"/>
        <end position="25"/>
    </location>
</feature>
<feature type="domain" description="CheB-type methylesterase" evidence="6">
    <location>
        <begin position="4"/>
        <end position="182"/>
    </location>
</feature>
<organism evidence="7 8">
    <name type="scientific">Pseudofulvimonas gallinarii</name>
    <dbReference type="NCBI Taxonomy" id="634155"/>
    <lineage>
        <taxon>Bacteria</taxon>
        <taxon>Pseudomonadati</taxon>
        <taxon>Pseudomonadota</taxon>
        <taxon>Gammaproteobacteria</taxon>
        <taxon>Lysobacterales</taxon>
        <taxon>Rhodanobacteraceae</taxon>
        <taxon>Pseudofulvimonas</taxon>
    </lineage>
</organism>
<dbReference type="OrthoDB" id="9791760at2"/>
<gene>
    <name evidence="7" type="ORF">EDC25_10686</name>
</gene>
<dbReference type="PANTHER" id="PTHR42872:SF6">
    <property type="entry name" value="PROTEIN-GLUTAMATE METHYLESTERASE_PROTEIN-GLUTAMINE GLUTAMINASE"/>
    <property type="match status" value="1"/>
</dbReference>
<dbReference type="RefSeq" id="WP_123521988.1">
    <property type="nucleotide sequence ID" value="NZ_JBHLWF010000031.1"/>
</dbReference>
<keyword evidence="5" id="KW-0472">Membrane</keyword>
<dbReference type="GO" id="GO:0000156">
    <property type="term" value="F:phosphorelay response regulator activity"/>
    <property type="evidence" value="ECO:0007669"/>
    <property type="project" value="InterPro"/>
</dbReference>
<name>A0A4R3LIE1_9GAMM</name>
<feature type="active site" evidence="4">
    <location>
        <position position="134"/>
    </location>
</feature>
<dbReference type="CDD" id="cd16433">
    <property type="entry name" value="CheB"/>
    <property type="match status" value="1"/>
</dbReference>
<proteinExistence type="predicted"/>
<dbReference type="EC" id="3.1.1.61" evidence="2"/>
<evidence type="ECO:0000259" key="6">
    <source>
        <dbReference type="PROSITE" id="PS50122"/>
    </source>
</evidence>
<keyword evidence="8" id="KW-1185">Reference proteome</keyword>
<sequence>MDSPRPTCIVIGASAGGIGALRILLSRMDPRLCAMIVIVSHTGSTDMRNFCDVLAEQSALPIEEACERTRPQPGHVYVAPSGYHLLFEPDGRFGFSVDSKIGFSRPSIDVLFESAAEAFGPTLAAIVLTGANSDGAAGLLRVRELGGLAIVQDPDDAEIDTMPRAALELAGADHCLDLRSMATLVNSLCGPRDESEDPLR</sequence>
<reference evidence="7 8" key="1">
    <citation type="submission" date="2019-03" db="EMBL/GenBank/DDBJ databases">
        <title>Genomic Encyclopedia of Type Strains, Phase IV (KMG-IV): sequencing the most valuable type-strain genomes for metagenomic binning, comparative biology and taxonomic classification.</title>
        <authorList>
            <person name="Goeker M."/>
        </authorList>
    </citation>
    <scope>NUCLEOTIDE SEQUENCE [LARGE SCALE GENOMIC DNA]</scope>
    <source>
        <strain evidence="7 8">DSM 21944</strain>
    </source>
</reference>
<evidence type="ECO:0000256" key="4">
    <source>
        <dbReference type="PROSITE-ProRule" id="PRU00050"/>
    </source>
</evidence>
<keyword evidence="1 4" id="KW-0378">Hydrolase</keyword>
<dbReference type="InterPro" id="IPR000673">
    <property type="entry name" value="Sig_transdc_resp-reg_Me-estase"/>
</dbReference>
<feature type="active site" evidence="4">
    <location>
        <position position="41"/>
    </location>
</feature>
<keyword evidence="4" id="KW-0145">Chemotaxis</keyword>
<dbReference type="Proteomes" id="UP000294599">
    <property type="component" value="Unassembled WGS sequence"/>
</dbReference>
<feature type="active site" evidence="4">
    <location>
        <position position="14"/>
    </location>
</feature>
<comment type="caution">
    <text evidence="7">The sequence shown here is derived from an EMBL/GenBank/DDBJ whole genome shotgun (WGS) entry which is preliminary data.</text>
</comment>
<dbReference type="GO" id="GO:0006935">
    <property type="term" value="P:chemotaxis"/>
    <property type="evidence" value="ECO:0007669"/>
    <property type="project" value="UniProtKB-UniRule"/>
</dbReference>
<dbReference type="Gene3D" id="3.40.50.180">
    <property type="entry name" value="Methylesterase CheB, C-terminal domain"/>
    <property type="match status" value="1"/>
</dbReference>
<evidence type="ECO:0000313" key="8">
    <source>
        <dbReference type="Proteomes" id="UP000294599"/>
    </source>
</evidence>
<evidence type="ECO:0000256" key="2">
    <source>
        <dbReference type="ARBA" id="ARBA00039140"/>
    </source>
</evidence>
<protein>
    <recommendedName>
        <fullName evidence="2">protein-glutamate methylesterase</fullName>
        <ecNumber evidence="2">3.1.1.61</ecNumber>
    </recommendedName>
</protein>
<evidence type="ECO:0000256" key="1">
    <source>
        <dbReference type="ARBA" id="ARBA00022801"/>
    </source>
</evidence>
<dbReference type="PANTHER" id="PTHR42872">
    <property type="entry name" value="PROTEIN-GLUTAMATE METHYLESTERASE/PROTEIN-GLUTAMINE GLUTAMINASE"/>
    <property type="match status" value="1"/>
</dbReference>
<dbReference type="AlphaFoldDB" id="A0A4R3LIE1"/>